<sequence length="139" mass="15087">MRTTLAQAEACLNSRPLIPLTSETDLLHISVLTPAHFLVGEPLTAIPEPDLTHWKRPPPPQEKHTTSNMKVSKGRRASSWKGLVLVVPIQMGNGHCTSSLPILAGLVCSDGTTLRIAMVVLSQHESASLLLYLHNVNIT</sequence>
<proteinExistence type="predicted"/>
<comment type="caution">
    <text evidence="2">The sequence shown here is derived from an EMBL/GenBank/DDBJ whole genome shotgun (WGS) entry which is preliminary data.</text>
</comment>
<gene>
    <name evidence="2" type="ORF">ILUMI_04721</name>
</gene>
<feature type="region of interest" description="Disordered" evidence="1">
    <location>
        <begin position="52"/>
        <end position="72"/>
    </location>
</feature>
<accession>A0A8K0GH29</accession>
<organism evidence="2 3">
    <name type="scientific">Ignelater luminosus</name>
    <name type="common">Cucubano</name>
    <name type="synonym">Pyrophorus luminosus</name>
    <dbReference type="NCBI Taxonomy" id="2038154"/>
    <lineage>
        <taxon>Eukaryota</taxon>
        <taxon>Metazoa</taxon>
        <taxon>Ecdysozoa</taxon>
        <taxon>Arthropoda</taxon>
        <taxon>Hexapoda</taxon>
        <taxon>Insecta</taxon>
        <taxon>Pterygota</taxon>
        <taxon>Neoptera</taxon>
        <taxon>Endopterygota</taxon>
        <taxon>Coleoptera</taxon>
        <taxon>Polyphaga</taxon>
        <taxon>Elateriformia</taxon>
        <taxon>Elateroidea</taxon>
        <taxon>Elateridae</taxon>
        <taxon>Agrypninae</taxon>
        <taxon>Pyrophorini</taxon>
        <taxon>Ignelater</taxon>
    </lineage>
</organism>
<reference evidence="2" key="1">
    <citation type="submission" date="2019-08" db="EMBL/GenBank/DDBJ databases">
        <title>The genome of the North American firefly Photinus pyralis.</title>
        <authorList>
            <consortium name="Photinus pyralis genome working group"/>
            <person name="Fallon T.R."/>
            <person name="Sander Lower S.E."/>
            <person name="Weng J.-K."/>
        </authorList>
    </citation>
    <scope>NUCLEOTIDE SEQUENCE</scope>
    <source>
        <strain evidence="2">TRF0915ILg1</strain>
        <tissue evidence="2">Whole body</tissue>
    </source>
</reference>
<evidence type="ECO:0000313" key="3">
    <source>
        <dbReference type="Proteomes" id="UP000801492"/>
    </source>
</evidence>
<protein>
    <submittedName>
        <fullName evidence="2">Uncharacterized protein</fullName>
    </submittedName>
</protein>
<name>A0A8K0GH29_IGNLU</name>
<dbReference type="Proteomes" id="UP000801492">
    <property type="component" value="Unassembled WGS sequence"/>
</dbReference>
<keyword evidence="3" id="KW-1185">Reference proteome</keyword>
<evidence type="ECO:0000313" key="2">
    <source>
        <dbReference type="EMBL" id="KAF2901467.1"/>
    </source>
</evidence>
<evidence type="ECO:0000256" key="1">
    <source>
        <dbReference type="SAM" id="MobiDB-lite"/>
    </source>
</evidence>
<dbReference type="AlphaFoldDB" id="A0A8K0GH29"/>
<dbReference type="OrthoDB" id="6763816at2759"/>
<dbReference type="EMBL" id="VTPC01001626">
    <property type="protein sequence ID" value="KAF2901467.1"/>
    <property type="molecule type" value="Genomic_DNA"/>
</dbReference>